<dbReference type="GO" id="GO:0008270">
    <property type="term" value="F:zinc ion binding"/>
    <property type="evidence" value="ECO:0007669"/>
    <property type="project" value="UniProtKB-UniRule"/>
</dbReference>
<accession>A0A5N5CY13</accession>
<dbReference type="PROSITE" id="PS51144">
    <property type="entry name" value="ALPHA_CA_2"/>
    <property type="match status" value="1"/>
</dbReference>
<keyword evidence="6 9" id="KW-0862">Zinc</keyword>
<feature type="compositionally biased region" description="Acidic residues" evidence="10">
    <location>
        <begin position="291"/>
        <end position="306"/>
    </location>
</feature>
<dbReference type="SMART" id="SM01057">
    <property type="entry name" value="Carb_anhydrase"/>
    <property type="match status" value="1"/>
</dbReference>
<dbReference type="PANTHER" id="PTHR18952:SF265">
    <property type="entry name" value="CARBONIC ANHYDRASE"/>
    <property type="match status" value="1"/>
</dbReference>
<organism evidence="12 13">
    <name type="scientific">Lasiodiplodia theobromae</name>
    <dbReference type="NCBI Taxonomy" id="45133"/>
    <lineage>
        <taxon>Eukaryota</taxon>
        <taxon>Fungi</taxon>
        <taxon>Dikarya</taxon>
        <taxon>Ascomycota</taxon>
        <taxon>Pezizomycotina</taxon>
        <taxon>Dothideomycetes</taxon>
        <taxon>Dothideomycetes incertae sedis</taxon>
        <taxon>Botryosphaeriales</taxon>
        <taxon>Botryosphaeriaceae</taxon>
        <taxon>Lasiodiplodia</taxon>
    </lineage>
</organism>
<comment type="function">
    <text evidence="2 9">Reversible hydration of carbon dioxide.</text>
</comment>
<dbReference type="Proteomes" id="UP000325902">
    <property type="component" value="Unassembled WGS sequence"/>
</dbReference>
<dbReference type="SUPFAM" id="SSF51069">
    <property type="entry name" value="Carbonic anhydrase"/>
    <property type="match status" value="1"/>
</dbReference>
<dbReference type="Pfam" id="PF00194">
    <property type="entry name" value="Carb_anhydrase"/>
    <property type="match status" value="1"/>
</dbReference>
<dbReference type="Gene3D" id="3.10.200.10">
    <property type="entry name" value="Alpha carbonic anhydrase"/>
    <property type="match status" value="1"/>
</dbReference>
<evidence type="ECO:0000256" key="5">
    <source>
        <dbReference type="ARBA" id="ARBA00022723"/>
    </source>
</evidence>
<dbReference type="CDD" id="cd03124">
    <property type="entry name" value="alpha_CA_prokaryotic_like"/>
    <property type="match status" value="1"/>
</dbReference>
<evidence type="ECO:0000256" key="4">
    <source>
        <dbReference type="ARBA" id="ARBA00012925"/>
    </source>
</evidence>
<evidence type="ECO:0000256" key="8">
    <source>
        <dbReference type="ARBA" id="ARBA00048348"/>
    </source>
</evidence>
<comment type="catalytic activity">
    <reaction evidence="8 9">
        <text>hydrogencarbonate + H(+) = CO2 + H2O</text>
        <dbReference type="Rhea" id="RHEA:10748"/>
        <dbReference type="ChEBI" id="CHEBI:15377"/>
        <dbReference type="ChEBI" id="CHEBI:15378"/>
        <dbReference type="ChEBI" id="CHEBI:16526"/>
        <dbReference type="ChEBI" id="CHEBI:17544"/>
        <dbReference type="EC" id="4.2.1.1"/>
    </reaction>
</comment>
<dbReference type="InterPro" id="IPR036398">
    <property type="entry name" value="CA_dom_sf"/>
</dbReference>
<evidence type="ECO:0000256" key="2">
    <source>
        <dbReference type="ARBA" id="ARBA00002904"/>
    </source>
</evidence>
<dbReference type="OrthoDB" id="429145at2759"/>
<dbReference type="GO" id="GO:0004089">
    <property type="term" value="F:carbonate dehydratase activity"/>
    <property type="evidence" value="ECO:0007669"/>
    <property type="project" value="UniProtKB-UniRule"/>
</dbReference>
<dbReference type="InterPro" id="IPR023561">
    <property type="entry name" value="Carbonic_anhydrase_a-class"/>
</dbReference>
<feature type="chain" id="PRO_5031587315" description="Carbonic anhydrase" evidence="9">
    <location>
        <begin position="18"/>
        <end position="366"/>
    </location>
</feature>
<feature type="region of interest" description="Disordered" evidence="10">
    <location>
        <begin position="291"/>
        <end position="340"/>
    </location>
</feature>
<comment type="cofactor">
    <cofactor evidence="1 9">
        <name>Zn(2+)</name>
        <dbReference type="ChEBI" id="CHEBI:29105"/>
    </cofactor>
</comment>
<reference evidence="12 13" key="1">
    <citation type="journal article" date="2019" name="Sci. Rep.">
        <title>A multi-omics analysis of the grapevine pathogen Lasiodiplodia theobromae reveals that temperature affects the expression of virulence- and pathogenicity-related genes.</title>
        <authorList>
            <person name="Felix C."/>
            <person name="Meneses R."/>
            <person name="Goncalves M.F.M."/>
            <person name="Tilleman L."/>
            <person name="Duarte A.S."/>
            <person name="Jorrin-Novo J.V."/>
            <person name="Van de Peer Y."/>
            <person name="Deforce D."/>
            <person name="Van Nieuwerburgh F."/>
            <person name="Esteves A.C."/>
            <person name="Alves A."/>
        </authorList>
    </citation>
    <scope>NUCLEOTIDE SEQUENCE [LARGE SCALE GENOMIC DNA]</scope>
    <source>
        <strain evidence="12 13">LA-SOL3</strain>
    </source>
</reference>
<evidence type="ECO:0000256" key="7">
    <source>
        <dbReference type="ARBA" id="ARBA00023239"/>
    </source>
</evidence>
<dbReference type="InterPro" id="IPR018338">
    <property type="entry name" value="Carbonic_anhydrase_a-class_CS"/>
</dbReference>
<evidence type="ECO:0000256" key="6">
    <source>
        <dbReference type="ARBA" id="ARBA00022833"/>
    </source>
</evidence>
<sequence length="366" mass="38619">MLTNIFSVALLLSSASASCLHGTSLMPRRLNKRAAGEVEVSNFGYTGLTGPLNWHNIEADNELCNTGSNQSPINIDDTVALATEAPSIDIANVEAAEFENLGTTLETVVNGTTTLGGQDFSLAQFHLHTPSEHRIGDEYFPLEMHMVHEAADDSGKIVVLAVLFQLSDDGTTGTDLLSAATAHIDDVVEPGTVTETAALDFAPLVEHLTTTPLLNYTGSLTTPPCSEDVTFFVTQQPMPLDVATYNKVKRVIKFNSRFTQNSLGQANLLDQGTLANIAAAEEPAAEEAVAEEAVAEDDAAAEEPAAEETAMAEHETSKSSAAATNSTAEAAAGEGEEQKVASNAEQLYALSAMLQEVDSAIHEIIG</sequence>
<feature type="compositionally biased region" description="Low complexity" evidence="10">
    <location>
        <begin position="318"/>
        <end position="333"/>
    </location>
</feature>
<keyword evidence="7 9" id="KW-0456">Lyase</keyword>
<evidence type="ECO:0000256" key="1">
    <source>
        <dbReference type="ARBA" id="ARBA00001947"/>
    </source>
</evidence>
<dbReference type="PROSITE" id="PS00162">
    <property type="entry name" value="ALPHA_CA_1"/>
    <property type="match status" value="1"/>
</dbReference>
<evidence type="ECO:0000313" key="13">
    <source>
        <dbReference type="Proteomes" id="UP000325902"/>
    </source>
</evidence>
<keyword evidence="13" id="KW-1185">Reference proteome</keyword>
<dbReference type="InterPro" id="IPR001148">
    <property type="entry name" value="CA_dom"/>
</dbReference>
<feature type="domain" description="Alpha-carbonic anhydrase" evidence="11">
    <location>
        <begin position="41"/>
        <end position="293"/>
    </location>
</feature>
<evidence type="ECO:0000256" key="9">
    <source>
        <dbReference type="RuleBase" id="RU367011"/>
    </source>
</evidence>
<evidence type="ECO:0000256" key="3">
    <source>
        <dbReference type="ARBA" id="ARBA00010718"/>
    </source>
</evidence>
<proteinExistence type="inferred from homology"/>
<dbReference type="EC" id="4.2.1.1" evidence="4 9"/>
<evidence type="ECO:0000256" key="10">
    <source>
        <dbReference type="SAM" id="MobiDB-lite"/>
    </source>
</evidence>
<dbReference type="AlphaFoldDB" id="A0A5N5CY13"/>
<comment type="caution">
    <text evidence="12">The sequence shown here is derived from an EMBL/GenBank/DDBJ whole genome shotgun (WGS) entry which is preliminary data.</text>
</comment>
<feature type="signal peptide" evidence="9">
    <location>
        <begin position="1"/>
        <end position="17"/>
    </location>
</feature>
<protein>
    <recommendedName>
        <fullName evidence="4 9">Carbonic anhydrase</fullName>
        <ecNumber evidence="4 9">4.2.1.1</ecNumber>
    </recommendedName>
</protein>
<dbReference type="EMBL" id="VCHE01000145">
    <property type="protein sequence ID" value="KAB2570241.1"/>
    <property type="molecule type" value="Genomic_DNA"/>
</dbReference>
<keyword evidence="5 9" id="KW-0479">Metal-binding</keyword>
<comment type="similarity">
    <text evidence="3 9">Belongs to the alpha-carbonic anhydrase family.</text>
</comment>
<dbReference type="InterPro" id="IPR041891">
    <property type="entry name" value="Alpha_CA_prokaryot-like"/>
</dbReference>
<name>A0A5N5CY13_9PEZI</name>
<keyword evidence="9" id="KW-0732">Signal</keyword>
<evidence type="ECO:0000259" key="11">
    <source>
        <dbReference type="PROSITE" id="PS51144"/>
    </source>
</evidence>
<gene>
    <name evidence="12" type="primary">cah</name>
    <name evidence="12" type="ORF">DBV05_g11095</name>
</gene>
<evidence type="ECO:0000313" key="12">
    <source>
        <dbReference type="EMBL" id="KAB2570241.1"/>
    </source>
</evidence>
<dbReference type="PANTHER" id="PTHR18952">
    <property type="entry name" value="CARBONIC ANHYDRASE"/>
    <property type="match status" value="1"/>
</dbReference>